<keyword evidence="4" id="KW-1185">Reference proteome</keyword>
<feature type="region of interest" description="Disordered" evidence="1">
    <location>
        <begin position="1"/>
        <end position="21"/>
    </location>
</feature>
<keyword evidence="2" id="KW-1133">Transmembrane helix</keyword>
<reference evidence="3 4" key="1">
    <citation type="submission" date="2023-10" db="EMBL/GenBank/DDBJ databases">
        <title>The genome sequence of Streptomyces sp. HUAS YS2.</title>
        <authorList>
            <person name="Mo P."/>
        </authorList>
    </citation>
    <scope>NUCLEOTIDE SEQUENCE [LARGE SCALE GENOMIC DNA]</scope>
    <source>
        <strain evidence="3 4">HUAS YS2</strain>
    </source>
</reference>
<keyword evidence="2" id="KW-0812">Transmembrane</keyword>
<accession>A0ABZ0LKH3</accession>
<sequence length="63" mass="7383">MSGKNRDENRDENHDENHDVDRGVDRVNERWKLKGAAWRVFFYVFGAYAFLTVVGMLGEHAQK</sequence>
<keyword evidence="2" id="KW-0472">Membrane</keyword>
<evidence type="ECO:0000313" key="4">
    <source>
        <dbReference type="Proteomes" id="UP001301731"/>
    </source>
</evidence>
<gene>
    <name evidence="3" type="ORF">R2D22_00770</name>
</gene>
<evidence type="ECO:0008006" key="5">
    <source>
        <dbReference type="Google" id="ProtNLM"/>
    </source>
</evidence>
<organism evidence="3 4">
    <name type="scientific">Streptomyces solicathayae</name>
    <dbReference type="NCBI Taxonomy" id="3081768"/>
    <lineage>
        <taxon>Bacteria</taxon>
        <taxon>Bacillati</taxon>
        <taxon>Actinomycetota</taxon>
        <taxon>Actinomycetes</taxon>
        <taxon>Kitasatosporales</taxon>
        <taxon>Streptomycetaceae</taxon>
        <taxon>Streptomyces</taxon>
    </lineage>
</organism>
<dbReference type="RefSeq" id="WP_318100137.1">
    <property type="nucleotide sequence ID" value="NZ_CP137573.1"/>
</dbReference>
<proteinExistence type="predicted"/>
<dbReference type="Proteomes" id="UP001301731">
    <property type="component" value="Chromosome"/>
</dbReference>
<name>A0ABZ0LKH3_9ACTN</name>
<evidence type="ECO:0000256" key="2">
    <source>
        <dbReference type="SAM" id="Phobius"/>
    </source>
</evidence>
<feature type="transmembrane region" description="Helical" evidence="2">
    <location>
        <begin position="40"/>
        <end position="58"/>
    </location>
</feature>
<evidence type="ECO:0000313" key="3">
    <source>
        <dbReference type="EMBL" id="WOX20005.1"/>
    </source>
</evidence>
<evidence type="ECO:0000256" key="1">
    <source>
        <dbReference type="SAM" id="MobiDB-lite"/>
    </source>
</evidence>
<dbReference type="EMBL" id="CP137573">
    <property type="protein sequence ID" value="WOX20005.1"/>
    <property type="molecule type" value="Genomic_DNA"/>
</dbReference>
<protein>
    <recommendedName>
        <fullName evidence="5">Integral membrane protein</fullName>
    </recommendedName>
</protein>